<dbReference type="OrthoDB" id="294251at2759"/>
<dbReference type="FunFam" id="1.10.8.270:FF:000016">
    <property type="entry name" value="TBC1 domain family member 2A"/>
    <property type="match status" value="1"/>
</dbReference>
<gene>
    <name evidence="4" type="ORF">DMN91_005171</name>
</gene>
<dbReference type="Proteomes" id="UP000279307">
    <property type="component" value="Chromosome 5"/>
</dbReference>
<keyword evidence="1" id="KW-0343">GTPase activation</keyword>
<evidence type="ECO:0000259" key="3">
    <source>
        <dbReference type="PROSITE" id="PS50086"/>
    </source>
</evidence>
<evidence type="ECO:0000256" key="2">
    <source>
        <dbReference type="ARBA" id="ARBA00043879"/>
    </source>
</evidence>
<feature type="domain" description="Rab-GAP TBC" evidence="3">
    <location>
        <begin position="66"/>
        <end position="205"/>
    </location>
</feature>
<dbReference type="PANTHER" id="PTHR47219">
    <property type="entry name" value="RAB GTPASE-ACTIVATING PROTEIN 1-LIKE"/>
    <property type="match status" value="1"/>
</dbReference>
<name>A0A3L8DRU6_OOCBI</name>
<dbReference type="GO" id="GO:0005096">
    <property type="term" value="F:GTPase activator activity"/>
    <property type="evidence" value="ECO:0007669"/>
    <property type="project" value="UniProtKB-KW"/>
</dbReference>
<dbReference type="SMART" id="SM00164">
    <property type="entry name" value="TBC"/>
    <property type="match status" value="1"/>
</dbReference>
<reference evidence="4" key="1">
    <citation type="journal article" date="2018" name="Genome Res.">
        <title>The genomic architecture and molecular evolution of ant odorant receptors.</title>
        <authorList>
            <person name="McKenzie S.K."/>
            <person name="Kronauer D.J.C."/>
        </authorList>
    </citation>
    <scope>NUCLEOTIDE SEQUENCE [LARGE SCALE GENOMIC DNA]</scope>
    <source>
        <strain evidence="4">Clonal line C1</strain>
    </source>
</reference>
<organism evidence="4">
    <name type="scientific">Ooceraea biroi</name>
    <name type="common">Clonal raider ant</name>
    <name type="synonym">Cerapachys biroi</name>
    <dbReference type="NCBI Taxonomy" id="2015173"/>
    <lineage>
        <taxon>Eukaryota</taxon>
        <taxon>Metazoa</taxon>
        <taxon>Ecdysozoa</taxon>
        <taxon>Arthropoda</taxon>
        <taxon>Hexapoda</taxon>
        <taxon>Insecta</taxon>
        <taxon>Pterygota</taxon>
        <taxon>Neoptera</taxon>
        <taxon>Endopterygota</taxon>
        <taxon>Hymenoptera</taxon>
        <taxon>Apocrita</taxon>
        <taxon>Aculeata</taxon>
        <taxon>Formicoidea</taxon>
        <taxon>Formicidae</taxon>
        <taxon>Dorylinae</taxon>
        <taxon>Ooceraea</taxon>
    </lineage>
</organism>
<evidence type="ECO:0000313" key="4">
    <source>
        <dbReference type="EMBL" id="RLU22893.1"/>
    </source>
</evidence>
<dbReference type="GO" id="GO:0031267">
    <property type="term" value="F:small GTPase binding"/>
    <property type="evidence" value="ECO:0007669"/>
    <property type="project" value="TreeGrafter"/>
</dbReference>
<dbReference type="SUPFAM" id="SSF47923">
    <property type="entry name" value="Ypt/Rab-GAP domain of gyp1p"/>
    <property type="match status" value="1"/>
</dbReference>
<dbReference type="PANTHER" id="PTHR47219:SF10">
    <property type="entry name" value="GROWTH HORMONE-REGULATED TBC PROTEIN 1"/>
    <property type="match status" value="1"/>
</dbReference>
<accession>A0A3L8DRU6</accession>
<dbReference type="EMBL" id="QOIP01000005">
    <property type="protein sequence ID" value="RLU22893.1"/>
    <property type="molecule type" value="Genomic_DNA"/>
</dbReference>
<dbReference type="AlphaFoldDB" id="A0A3L8DRU6"/>
<protein>
    <recommendedName>
        <fullName evidence="3">Rab-GAP TBC domain-containing protein</fullName>
    </recommendedName>
</protein>
<proteinExistence type="predicted"/>
<comment type="caution">
    <text evidence="4">The sequence shown here is derived from an EMBL/GenBank/DDBJ whole genome shotgun (WGS) entry which is preliminary data.</text>
</comment>
<sequence length="205" mass="23557">MASSCFSDVDEYGFERPHDFDYETYEDFMSAYLKVLAKMAKKWAKIIGEGKSLQRSITIKKYVRKGIPGEHRGLVWLAVSGGEDMKNASPDFYQKLLQSPHNMEIAEIIKTDLPRTFPDNIFFNNTENQQHQLYNVLLAFAHQNKTVGYCQGLNYIAGLLLLVTKSEETAFWLLKVLIDKILPDYYTRTMDGLLTDIDVLAELVR</sequence>
<dbReference type="Pfam" id="PF00566">
    <property type="entry name" value="RabGAP-TBC"/>
    <property type="match status" value="1"/>
</dbReference>
<reference evidence="4" key="2">
    <citation type="submission" date="2018-07" db="EMBL/GenBank/DDBJ databases">
        <authorList>
            <person name="Mckenzie S.K."/>
            <person name="Kronauer D.J.C."/>
        </authorList>
    </citation>
    <scope>NUCLEOTIDE SEQUENCE</scope>
    <source>
        <strain evidence="4">Clonal line C1</strain>
    </source>
</reference>
<dbReference type="Gene3D" id="1.10.10.750">
    <property type="entry name" value="Ypt/Rab-GAP domain of gyp1p, domain 1"/>
    <property type="match status" value="1"/>
</dbReference>
<comment type="function">
    <text evidence="2">May act as a GTPase-activating protein for Rab family protein(s).</text>
</comment>
<evidence type="ECO:0000256" key="1">
    <source>
        <dbReference type="ARBA" id="ARBA00022468"/>
    </source>
</evidence>
<dbReference type="InterPro" id="IPR050302">
    <property type="entry name" value="Rab_GAP_TBC_domain"/>
</dbReference>
<dbReference type="InterPro" id="IPR035969">
    <property type="entry name" value="Rab-GAP_TBC_sf"/>
</dbReference>
<dbReference type="InterPro" id="IPR000195">
    <property type="entry name" value="Rab-GAP-TBC_dom"/>
</dbReference>
<dbReference type="Gene3D" id="1.10.8.270">
    <property type="entry name" value="putative rabgap domain of human tbc1 domain family member 14 like domains"/>
    <property type="match status" value="1"/>
</dbReference>
<dbReference type="PROSITE" id="PS50086">
    <property type="entry name" value="TBC_RABGAP"/>
    <property type="match status" value="1"/>
</dbReference>